<dbReference type="Gene3D" id="3.40.190.290">
    <property type="match status" value="1"/>
</dbReference>
<dbReference type="SUPFAM" id="SSF46785">
    <property type="entry name" value="Winged helix' DNA-binding domain"/>
    <property type="match status" value="1"/>
</dbReference>
<dbReference type="PROSITE" id="PS50931">
    <property type="entry name" value="HTH_LYSR"/>
    <property type="match status" value="1"/>
</dbReference>
<dbReference type="SUPFAM" id="SSF53850">
    <property type="entry name" value="Periplasmic binding protein-like II"/>
    <property type="match status" value="1"/>
</dbReference>
<organism evidence="6 7">
    <name type="scientific">Pseudooceanicola sediminis</name>
    <dbReference type="NCBI Taxonomy" id="2211117"/>
    <lineage>
        <taxon>Bacteria</taxon>
        <taxon>Pseudomonadati</taxon>
        <taxon>Pseudomonadota</taxon>
        <taxon>Alphaproteobacteria</taxon>
        <taxon>Rhodobacterales</taxon>
        <taxon>Paracoccaceae</taxon>
        <taxon>Pseudooceanicola</taxon>
    </lineage>
</organism>
<evidence type="ECO:0000313" key="6">
    <source>
        <dbReference type="EMBL" id="RII38810.1"/>
    </source>
</evidence>
<dbReference type="GO" id="GO:0003677">
    <property type="term" value="F:DNA binding"/>
    <property type="evidence" value="ECO:0007669"/>
    <property type="project" value="UniProtKB-KW"/>
</dbReference>
<dbReference type="PANTHER" id="PTHR30419:SF8">
    <property type="entry name" value="NITROGEN ASSIMILATION TRANSCRIPTIONAL ACTIVATOR-RELATED"/>
    <property type="match status" value="1"/>
</dbReference>
<dbReference type="Proteomes" id="UP000265848">
    <property type="component" value="Unassembled WGS sequence"/>
</dbReference>
<dbReference type="OrthoDB" id="9775392at2"/>
<dbReference type="InterPro" id="IPR000847">
    <property type="entry name" value="LysR_HTH_N"/>
</dbReference>
<dbReference type="GO" id="GO:0003700">
    <property type="term" value="F:DNA-binding transcription factor activity"/>
    <property type="evidence" value="ECO:0007669"/>
    <property type="project" value="InterPro"/>
</dbReference>
<evidence type="ECO:0000256" key="1">
    <source>
        <dbReference type="ARBA" id="ARBA00009437"/>
    </source>
</evidence>
<dbReference type="AlphaFoldDB" id="A0A399J0N4"/>
<feature type="domain" description="HTH lysR-type" evidence="5">
    <location>
        <begin position="6"/>
        <end position="63"/>
    </location>
</feature>
<keyword evidence="2" id="KW-0805">Transcription regulation</keyword>
<evidence type="ECO:0000256" key="2">
    <source>
        <dbReference type="ARBA" id="ARBA00023015"/>
    </source>
</evidence>
<dbReference type="InterPro" id="IPR050950">
    <property type="entry name" value="HTH-type_LysR_regulators"/>
</dbReference>
<name>A0A399J0N4_9RHOB</name>
<dbReference type="Pfam" id="PF03466">
    <property type="entry name" value="LysR_substrate"/>
    <property type="match status" value="1"/>
</dbReference>
<reference evidence="6 7" key="1">
    <citation type="submission" date="2018-08" db="EMBL/GenBank/DDBJ databases">
        <title>Pseudooceanicola sediminis CY03 in the family Rhodobacteracea.</title>
        <authorList>
            <person name="Zhang Y.-J."/>
        </authorList>
    </citation>
    <scope>NUCLEOTIDE SEQUENCE [LARGE SCALE GENOMIC DNA]</scope>
    <source>
        <strain evidence="6 7">CY03</strain>
    </source>
</reference>
<dbReference type="Pfam" id="PF00126">
    <property type="entry name" value="HTH_1"/>
    <property type="match status" value="1"/>
</dbReference>
<gene>
    <name evidence="6" type="ORF">DL237_10720</name>
</gene>
<dbReference type="InterPro" id="IPR036388">
    <property type="entry name" value="WH-like_DNA-bd_sf"/>
</dbReference>
<dbReference type="EMBL" id="QWJJ01000008">
    <property type="protein sequence ID" value="RII38810.1"/>
    <property type="molecule type" value="Genomic_DNA"/>
</dbReference>
<comment type="caution">
    <text evidence="6">The sequence shown here is derived from an EMBL/GenBank/DDBJ whole genome shotgun (WGS) entry which is preliminary data.</text>
</comment>
<dbReference type="Gene3D" id="1.10.10.10">
    <property type="entry name" value="Winged helix-like DNA-binding domain superfamily/Winged helix DNA-binding domain"/>
    <property type="match status" value="1"/>
</dbReference>
<protein>
    <submittedName>
        <fullName evidence="6">LysR family transcriptional regulator</fullName>
    </submittedName>
</protein>
<comment type="similarity">
    <text evidence="1">Belongs to the LysR transcriptional regulatory family.</text>
</comment>
<dbReference type="PANTHER" id="PTHR30419">
    <property type="entry name" value="HTH-TYPE TRANSCRIPTIONAL REGULATOR YBHD"/>
    <property type="match status" value="1"/>
</dbReference>
<keyword evidence="3" id="KW-0238">DNA-binding</keyword>
<dbReference type="InterPro" id="IPR005119">
    <property type="entry name" value="LysR_subst-bd"/>
</dbReference>
<proteinExistence type="inferred from homology"/>
<accession>A0A399J0N4</accession>
<evidence type="ECO:0000256" key="4">
    <source>
        <dbReference type="ARBA" id="ARBA00023163"/>
    </source>
</evidence>
<keyword evidence="7" id="KW-1185">Reference proteome</keyword>
<dbReference type="GO" id="GO:0005829">
    <property type="term" value="C:cytosol"/>
    <property type="evidence" value="ECO:0007669"/>
    <property type="project" value="TreeGrafter"/>
</dbReference>
<evidence type="ECO:0000313" key="7">
    <source>
        <dbReference type="Proteomes" id="UP000265848"/>
    </source>
</evidence>
<evidence type="ECO:0000259" key="5">
    <source>
        <dbReference type="PROSITE" id="PS50931"/>
    </source>
</evidence>
<sequence length="298" mass="33034">MSISHLTIRQLRAIHAIYATGRVSAAAQRLNVSQSAVSVLLGQAEAAMDTRLFDRTTRSLSPTQAVEQMIGIVERILGDLDALDHAVRELKVLERGTVRIGATPATGIALLPAVVRRYKAEYPNILIIMNDCAPDQLFSIIETERVDFGLGLPPPDRMRFDWQPVHNDPLNVVLHRDHPLAAQDTVRWAQLDMQPLIASRRDYGVRELVEATLKSVGARANIVNEIGFLYSAEWMAACDMGLCVFPRRLAEAIHTPEVVFRPLVDPVVSRPISVLTRRGRSMSPPAARFVELLLAELA</sequence>
<keyword evidence="4" id="KW-0804">Transcription</keyword>
<dbReference type="RefSeq" id="WP_119399157.1">
    <property type="nucleotide sequence ID" value="NZ_QWJJ01000008.1"/>
</dbReference>
<evidence type="ECO:0000256" key="3">
    <source>
        <dbReference type="ARBA" id="ARBA00023125"/>
    </source>
</evidence>
<dbReference type="InterPro" id="IPR036390">
    <property type="entry name" value="WH_DNA-bd_sf"/>
</dbReference>